<dbReference type="PANTHER" id="PTHR30614">
    <property type="entry name" value="MEMBRANE COMPONENT OF AMINO ACID ABC TRANSPORTER"/>
    <property type="match status" value="1"/>
</dbReference>
<dbReference type="CDD" id="cd06261">
    <property type="entry name" value="TM_PBP2"/>
    <property type="match status" value="1"/>
</dbReference>
<keyword evidence="4" id="KW-1003">Cell membrane</keyword>
<dbReference type="GO" id="GO:0022857">
    <property type="term" value="F:transmembrane transporter activity"/>
    <property type="evidence" value="ECO:0007669"/>
    <property type="project" value="InterPro"/>
</dbReference>
<evidence type="ECO:0000256" key="1">
    <source>
        <dbReference type="ARBA" id="ARBA00004429"/>
    </source>
</evidence>
<keyword evidence="5 8" id="KW-0812">Transmembrane</keyword>
<name>A0A6J5EU01_9BURK</name>
<dbReference type="Proteomes" id="UP000494363">
    <property type="component" value="Unassembled WGS sequence"/>
</dbReference>
<feature type="transmembrane region" description="Helical" evidence="8">
    <location>
        <begin position="42"/>
        <end position="60"/>
    </location>
</feature>
<dbReference type="InterPro" id="IPR000515">
    <property type="entry name" value="MetI-like"/>
</dbReference>
<dbReference type="InterPro" id="IPR043429">
    <property type="entry name" value="ArtM/GltK/GlnP/TcyL/YhdX-like"/>
</dbReference>
<evidence type="ECO:0000259" key="9">
    <source>
        <dbReference type="PROSITE" id="PS50928"/>
    </source>
</evidence>
<accession>A0A6J5EU01</accession>
<dbReference type="InterPro" id="IPR010065">
    <property type="entry name" value="AA_ABC_transptr_permease_3TM"/>
</dbReference>
<dbReference type="PROSITE" id="PS50928">
    <property type="entry name" value="ABC_TM1"/>
    <property type="match status" value="1"/>
</dbReference>
<dbReference type="EMBL" id="CADIKH010000044">
    <property type="protein sequence ID" value="CAB3770058.1"/>
    <property type="molecule type" value="Genomic_DNA"/>
</dbReference>
<evidence type="ECO:0000313" key="10">
    <source>
        <dbReference type="EMBL" id="CAB3770058.1"/>
    </source>
</evidence>
<reference evidence="10 11" key="1">
    <citation type="submission" date="2020-04" db="EMBL/GenBank/DDBJ databases">
        <authorList>
            <person name="De Canck E."/>
        </authorList>
    </citation>
    <scope>NUCLEOTIDE SEQUENCE [LARGE SCALE GENOMIC DNA]</scope>
    <source>
        <strain evidence="10 11">LMG 29542</strain>
    </source>
</reference>
<evidence type="ECO:0000256" key="5">
    <source>
        <dbReference type="ARBA" id="ARBA00022692"/>
    </source>
</evidence>
<comment type="similarity">
    <text evidence="2">Belongs to the binding-protein-dependent transport system permease family. HisMQ subfamily.</text>
</comment>
<keyword evidence="3" id="KW-0813">Transport</keyword>
<evidence type="ECO:0000256" key="7">
    <source>
        <dbReference type="ARBA" id="ARBA00023136"/>
    </source>
</evidence>
<dbReference type="GO" id="GO:0043190">
    <property type="term" value="C:ATP-binding cassette (ABC) transporter complex"/>
    <property type="evidence" value="ECO:0007669"/>
    <property type="project" value="InterPro"/>
</dbReference>
<dbReference type="AlphaFoldDB" id="A0A6J5EU01"/>
<sequence length="111" mass="11446">MSFVSTVLSAVLGLTGGVTLTVTGGGVRLARAAVIGFFRAIPALMLIFWVFFLMPVLLHIDVPGPTTLVCALALIGGAYLSHSVQAGLAAIGTGQRQAAAPGMTRWQVLHS</sequence>
<keyword evidence="6 8" id="KW-1133">Transmembrane helix</keyword>
<dbReference type="GO" id="GO:0006865">
    <property type="term" value="P:amino acid transport"/>
    <property type="evidence" value="ECO:0007669"/>
    <property type="project" value="TreeGrafter"/>
</dbReference>
<evidence type="ECO:0000256" key="6">
    <source>
        <dbReference type="ARBA" id="ARBA00022989"/>
    </source>
</evidence>
<organism evidence="10 11">
    <name type="scientific">Paraburkholderia humisilvae</name>
    <dbReference type="NCBI Taxonomy" id="627669"/>
    <lineage>
        <taxon>Bacteria</taxon>
        <taxon>Pseudomonadati</taxon>
        <taxon>Pseudomonadota</taxon>
        <taxon>Betaproteobacteria</taxon>
        <taxon>Burkholderiales</taxon>
        <taxon>Burkholderiaceae</taxon>
        <taxon>Paraburkholderia</taxon>
    </lineage>
</organism>
<dbReference type="PANTHER" id="PTHR30614:SF21">
    <property type="entry name" value="AMINO ACID ABC TRANSPORTER PERMEASE"/>
    <property type="match status" value="1"/>
</dbReference>
<evidence type="ECO:0000256" key="3">
    <source>
        <dbReference type="ARBA" id="ARBA00022448"/>
    </source>
</evidence>
<evidence type="ECO:0000256" key="2">
    <source>
        <dbReference type="ARBA" id="ARBA00010072"/>
    </source>
</evidence>
<feature type="domain" description="ABC transmembrane type-1" evidence="9">
    <location>
        <begin position="1"/>
        <end position="111"/>
    </location>
</feature>
<evidence type="ECO:0000256" key="4">
    <source>
        <dbReference type="ARBA" id="ARBA00022475"/>
    </source>
</evidence>
<keyword evidence="7 8" id="KW-0472">Membrane</keyword>
<dbReference type="SUPFAM" id="SSF161098">
    <property type="entry name" value="MetI-like"/>
    <property type="match status" value="1"/>
</dbReference>
<dbReference type="InterPro" id="IPR035906">
    <property type="entry name" value="MetI-like_sf"/>
</dbReference>
<keyword evidence="11" id="KW-1185">Reference proteome</keyword>
<dbReference type="Gene3D" id="1.10.3720.10">
    <property type="entry name" value="MetI-like"/>
    <property type="match status" value="1"/>
</dbReference>
<protein>
    <recommendedName>
        <fullName evidence="9">ABC transmembrane type-1 domain-containing protein</fullName>
    </recommendedName>
</protein>
<proteinExistence type="inferred from homology"/>
<gene>
    <name evidence="10" type="ORF">LMG29542_06252</name>
</gene>
<evidence type="ECO:0000256" key="8">
    <source>
        <dbReference type="SAM" id="Phobius"/>
    </source>
</evidence>
<dbReference type="NCBIfam" id="TIGR01726">
    <property type="entry name" value="HEQRo_perm_3TM"/>
    <property type="match status" value="1"/>
</dbReference>
<evidence type="ECO:0000313" key="11">
    <source>
        <dbReference type="Proteomes" id="UP000494363"/>
    </source>
</evidence>
<comment type="subcellular location">
    <subcellularLocation>
        <location evidence="1">Cell inner membrane</location>
        <topology evidence="1">Multi-pass membrane protein</topology>
    </subcellularLocation>
</comment>